<dbReference type="Proteomes" id="UP000306509">
    <property type="component" value="Unassembled WGS sequence"/>
</dbReference>
<feature type="compositionally biased region" description="Basic and acidic residues" evidence="1">
    <location>
        <begin position="150"/>
        <end position="167"/>
    </location>
</feature>
<comment type="caution">
    <text evidence="4">The sequence shown here is derived from an EMBL/GenBank/DDBJ whole genome shotgun (WGS) entry which is preliminary data.</text>
</comment>
<dbReference type="STRING" id="180332.GCA_000797495_05430"/>
<evidence type="ECO:0000256" key="1">
    <source>
        <dbReference type="SAM" id="MobiDB-lite"/>
    </source>
</evidence>
<proteinExistence type="predicted"/>
<keyword evidence="2" id="KW-1133">Transmembrane helix</keyword>
<evidence type="ECO:0000313" key="5">
    <source>
        <dbReference type="Proteomes" id="UP000306509"/>
    </source>
</evidence>
<protein>
    <recommendedName>
        <fullName evidence="3">Putative zinc-finger domain-containing protein</fullName>
    </recommendedName>
</protein>
<dbReference type="EMBL" id="QGQD01000026">
    <property type="protein sequence ID" value="TLD01804.1"/>
    <property type="molecule type" value="Genomic_DNA"/>
</dbReference>
<dbReference type="Pfam" id="PF13490">
    <property type="entry name" value="zf-HC2"/>
    <property type="match status" value="1"/>
</dbReference>
<keyword evidence="5" id="KW-1185">Reference proteome</keyword>
<feature type="transmembrane region" description="Helical" evidence="2">
    <location>
        <begin position="90"/>
        <end position="110"/>
    </location>
</feature>
<reference evidence="4 5" key="1">
    <citation type="journal article" date="2019" name="Anaerobe">
        <title>Detection of Robinsoniella peoriensis in multiple bone samples of a trauma patient.</title>
        <authorList>
            <person name="Schrottner P."/>
            <person name="Hartwich K."/>
            <person name="Bunk B."/>
            <person name="Schober I."/>
            <person name="Helbig S."/>
            <person name="Rudolph W.W."/>
            <person name="Gunzer F."/>
        </authorList>
    </citation>
    <scope>NUCLEOTIDE SEQUENCE [LARGE SCALE GENOMIC DNA]</scope>
    <source>
        <strain evidence="4 5">DSM 106044</strain>
    </source>
</reference>
<feature type="compositionally biased region" description="Basic residues" evidence="1">
    <location>
        <begin position="181"/>
        <end position="193"/>
    </location>
</feature>
<keyword evidence="2" id="KW-0472">Membrane</keyword>
<evidence type="ECO:0000313" key="4">
    <source>
        <dbReference type="EMBL" id="TLD01804.1"/>
    </source>
</evidence>
<organism evidence="4 5">
    <name type="scientific">Robinsoniella peoriensis</name>
    <dbReference type="NCBI Taxonomy" id="180332"/>
    <lineage>
        <taxon>Bacteria</taxon>
        <taxon>Bacillati</taxon>
        <taxon>Bacillota</taxon>
        <taxon>Clostridia</taxon>
        <taxon>Lachnospirales</taxon>
        <taxon>Lachnospiraceae</taxon>
        <taxon>Robinsoniella</taxon>
    </lineage>
</organism>
<evidence type="ECO:0000259" key="3">
    <source>
        <dbReference type="Pfam" id="PF13490"/>
    </source>
</evidence>
<evidence type="ECO:0000256" key="2">
    <source>
        <dbReference type="SAM" id="Phobius"/>
    </source>
</evidence>
<feature type="domain" description="Putative zinc-finger" evidence="3">
    <location>
        <begin position="3"/>
        <end position="37"/>
    </location>
</feature>
<keyword evidence="2" id="KW-0812">Transmembrane</keyword>
<dbReference type="InterPro" id="IPR027383">
    <property type="entry name" value="Znf_put"/>
</dbReference>
<name>A0A4U8QBD1_9FIRM</name>
<dbReference type="OrthoDB" id="9808253at2"/>
<dbReference type="RefSeq" id="WP_052377798.1">
    <property type="nucleotide sequence ID" value="NZ_CABMJZ010000060.1"/>
</dbReference>
<feature type="region of interest" description="Disordered" evidence="1">
    <location>
        <begin position="149"/>
        <end position="204"/>
    </location>
</feature>
<sequence>MDCKTAQQMILPYIQRKLNDKELEKFIEHIKECPECHEELEIYFTIYFALERLDDESHINYNIQKLLVDDLHSSEHRVHRRKIMRFYRHCFMAVAELALLIVLFTQFQMWGSNKTIQQTTIYEFVYGNPKSEIDENLKDIPQIYQIETMDSEKASGSEKSSVKKTPETESSANSASEKSTNKKKKNTKKKNAKNKSTEIQTTKK</sequence>
<accession>A0A4U8QBD1</accession>
<dbReference type="AlphaFoldDB" id="A0A4U8QBD1"/>
<feature type="compositionally biased region" description="Low complexity" evidence="1">
    <location>
        <begin position="168"/>
        <end position="178"/>
    </location>
</feature>
<gene>
    <name evidence="4" type="ORF">DSM106044_01313</name>
</gene>